<dbReference type="Gene3D" id="3.20.20.70">
    <property type="entry name" value="Aldolase class I"/>
    <property type="match status" value="1"/>
</dbReference>
<dbReference type="KEGG" id="csci:HDCHBGLK_01783"/>
<gene>
    <name evidence="7" type="ORF">HDCHBGLK_01783</name>
</gene>
<evidence type="ECO:0000256" key="2">
    <source>
        <dbReference type="ARBA" id="ARBA00022485"/>
    </source>
</evidence>
<dbReference type="GO" id="GO:0046872">
    <property type="term" value="F:metal ion binding"/>
    <property type="evidence" value="ECO:0007669"/>
    <property type="project" value="UniProtKB-KW"/>
</dbReference>
<keyword evidence="4" id="KW-0479">Metal-binding</keyword>
<keyword evidence="5" id="KW-0408">Iron</keyword>
<dbReference type="OrthoDB" id="9808591at2"/>
<evidence type="ECO:0000256" key="3">
    <source>
        <dbReference type="ARBA" id="ARBA00022691"/>
    </source>
</evidence>
<evidence type="ECO:0000313" key="7">
    <source>
        <dbReference type="EMBL" id="QBF74381.1"/>
    </source>
</evidence>
<organism evidence="7 8">
    <name type="scientific">Clostridium scindens (strain ATCC 35704 / DSM 5676 / VPI 13733 / 19)</name>
    <dbReference type="NCBI Taxonomy" id="411468"/>
    <lineage>
        <taxon>Bacteria</taxon>
        <taxon>Bacillati</taxon>
        <taxon>Bacillota</taxon>
        <taxon>Clostridia</taxon>
        <taxon>Lachnospirales</taxon>
        <taxon>Lachnospiraceae</taxon>
    </lineage>
</organism>
<dbReference type="SUPFAM" id="SSF102114">
    <property type="entry name" value="Radical SAM enzymes"/>
    <property type="match status" value="1"/>
</dbReference>
<reference evidence="7 8" key="1">
    <citation type="journal article" date="2019" name="Appl. Environ. Microbiol.">
        <title>Clostridium scindens ATCC 35704: integration of nutritional requirements, the complete genome sequence, and global transcriptional responses to bile acids.</title>
        <authorList>
            <person name="Devendran S."/>
            <person name="Shrestha R."/>
            <person name="Alves J.M.P."/>
            <person name="Wolf P.G."/>
            <person name="Ly L."/>
            <person name="Hernandez A.G."/>
            <person name="Mendez-Garcia C."/>
            <person name="Inboden A."/>
            <person name="Wiley J."/>
            <person name="Paul O."/>
            <person name="Allen A."/>
            <person name="Springer E."/>
            <person name="Wright C.L."/>
            <person name="Fields C.J."/>
            <person name="Daniel S.L."/>
            <person name="Ridlon J.M."/>
        </authorList>
    </citation>
    <scope>NUCLEOTIDE SEQUENCE [LARGE SCALE GENOMIC DNA]</scope>
    <source>
        <strain evidence="7 8">ATCC 35704</strain>
    </source>
</reference>
<dbReference type="InterPro" id="IPR013785">
    <property type="entry name" value="Aldolase_TIM"/>
</dbReference>
<dbReference type="RefSeq" id="WP_050755157.1">
    <property type="nucleotide sequence ID" value="NZ_CP036170.1"/>
</dbReference>
<keyword evidence="6" id="KW-0411">Iron-sulfur</keyword>
<dbReference type="GO" id="GO:0051539">
    <property type="term" value="F:4 iron, 4 sulfur cluster binding"/>
    <property type="evidence" value="ECO:0007669"/>
    <property type="project" value="UniProtKB-KW"/>
</dbReference>
<name>A0A494WQC0_CLOS5</name>
<dbReference type="AlphaFoldDB" id="A0A494WQC0"/>
<evidence type="ECO:0000256" key="4">
    <source>
        <dbReference type="ARBA" id="ARBA00022723"/>
    </source>
</evidence>
<dbReference type="GeneID" id="62695993"/>
<protein>
    <submittedName>
        <fullName evidence="7">Uncharacterized protein</fullName>
    </submittedName>
</protein>
<dbReference type="PROSITE" id="PS01305">
    <property type="entry name" value="MOAA_NIFB_PQQE"/>
    <property type="match status" value="1"/>
</dbReference>
<evidence type="ECO:0000313" key="8">
    <source>
        <dbReference type="Proteomes" id="UP000289664"/>
    </source>
</evidence>
<keyword evidence="8" id="KW-1185">Reference proteome</keyword>
<evidence type="ECO:0000256" key="1">
    <source>
        <dbReference type="ARBA" id="ARBA00001966"/>
    </source>
</evidence>
<accession>A0A494WQC0</accession>
<sequence>MIEKPFIHLFKTTKGQYCYDVNKDEIIQLPDDVYMYLAGKGEKTDYVKTYIEQLYERGYLKSKRVITTKHPATDYLSYYYDTKLNFLILQVTQNCNLRCEYCVYSGNYRTRSHNNKRMSLI</sequence>
<keyword evidence="2" id="KW-0004">4Fe-4S</keyword>
<comment type="cofactor">
    <cofactor evidence="1">
        <name>[4Fe-4S] cluster</name>
        <dbReference type="ChEBI" id="CHEBI:49883"/>
    </cofactor>
</comment>
<dbReference type="EMBL" id="CP036170">
    <property type="protein sequence ID" value="QBF74381.1"/>
    <property type="molecule type" value="Genomic_DNA"/>
</dbReference>
<dbReference type="GO" id="GO:0003824">
    <property type="term" value="F:catalytic activity"/>
    <property type="evidence" value="ECO:0007669"/>
    <property type="project" value="InterPro"/>
</dbReference>
<evidence type="ECO:0000256" key="6">
    <source>
        <dbReference type="ARBA" id="ARBA00023014"/>
    </source>
</evidence>
<keyword evidence="3" id="KW-0949">S-adenosyl-L-methionine</keyword>
<evidence type="ECO:0000256" key="5">
    <source>
        <dbReference type="ARBA" id="ARBA00023004"/>
    </source>
</evidence>
<proteinExistence type="predicted"/>
<dbReference type="InterPro" id="IPR000385">
    <property type="entry name" value="MoaA_NifB_PqqE_Fe-S-bd_CS"/>
</dbReference>
<dbReference type="Proteomes" id="UP000289664">
    <property type="component" value="Chromosome"/>
</dbReference>
<dbReference type="InterPro" id="IPR058240">
    <property type="entry name" value="rSAM_sf"/>
</dbReference>